<name>A0A8J8SKK4_9RHOB</name>
<organism evidence="1 2">
    <name type="scientific">Falsirhodobacter algicola</name>
    <dbReference type="NCBI Taxonomy" id="2692330"/>
    <lineage>
        <taxon>Bacteria</taxon>
        <taxon>Pseudomonadati</taxon>
        <taxon>Pseudomonadota</taxon>
        <taxon>Alphaproteobacteria</taxon>
        <taxon>Rhodobacterales</taxon>
        <taxon>Paracoccaceae</taxon>
        <taxon>Falsirhodobacter</taxon>
    </lineage>
</organism>
<protein>
    <submittedName>
        <fullName evidence="1">Glycosyltransferase family 2 protein</fullName>
    </submittedName>
</protein>
<evidence type="ECO:0000313" key="2">
    <source>
        <dbReference type="Proteomes" id="UP000679284"/>
    </source>
</evidence>
<proteinExistence type="predicted"/>
<sequence>MRRSPPAPPAGIGELRPPGRSAAELRVVWGLGVRRRRLLWRAWQARRALTPRQDRTAAIRPGDILCFSCIRNEAERLPHFLAHTRALGVRHFLIVDNGSDDGSAAYLAQQPDVSLWSVQGGYKAARFGVDWTSWLQTRYGHGHWCLTLDADELLIYPYWQSRDLHALTGWLEGQGRRAFPAMMLDLYPKGPLSSAVHVPGQDPTERLCWFDHGNYSWKIQPRMRNFWIQGGPRSRALLDDPRRGPTLNKVPLILWRRGYVYSNSTHSALPRALNRVYDEAGGEAPSGLLLHTKFLNTAPARATEEKGRGEHFFDGRLYDGYYDAVAADPDLWHPHAQQLRGWRHLEALGLMSRGGWI</sequence>
<reference evidence="1" key="1">
    <citation type="submission" date="2020-01" db="EMBL/GenBank/DDBJ databases">
        <authorList>
            <person name="Yang Y."/>
            <person name="Kwon Y.M."/>
        </authorList>
    </citation>
    <scope>NUCLEOTIDE SEQUENCE</scope>
    <source>
        <strain evidence="1">PG104</strain>
    </source>
</reference>
<dbReference type="Proteomes" id="UP000679284">
    <property type="component" value="Chromosome"/>
</dbReference>
<dbReference type="RefSeq" id="WP_211783261.1">
    <property type="nucleotide sequence ID" value="NZ_CP047289.1"/>
</dbReference>
<accession>A0A8J8SKK4</accession>
<keyword evidence="2" id="KW-1185">Reference proteome</keyword>
<dbReference type="InterPro" id="IPR029044">
    <property type="entry name" value="Nucleotide-diphossugar_trans"/>
</dbReference>
<dbReference type="Gene3D" id="3.90.550.10">
    <property type="entry name" value="Spore Coat Polysaccharide Biosynthesis Protein SpsA, Chain A"/>
    <property type="match status" value="1"/>
</dbReference>
<dbReference type="Pfam" id="PF13704">
    <property type="entry name" value="Glyco_tranf_2_4"/>
    <property type="match status" value="1"/>
</dbReference>
<dbReference type="SUPFAM" id="SSF53448">
    <property type="entry name" value="Nucleotide-diphospho-sugar transferases"/>
    <property type="match status" value="1"/>
</dbReference>
<evidence type="ECO:0000313" key="1">
    <source>
        <dbReference type="EMBL" id="QUS36040.1"/>
    </source>
</evidence>
<dbReference type="EMBL" id="CP047289">
    <property type="protein sequence ID" value="QUS36040.1"/>
    <property type="molecule type" value="Genomic_DNA"/>
</dbReference>
<dbReference type="CDD" id="cd00761">
    <property type="entry name" value="Glyco_tranf_GTA_type"/>
    <property type="match status" value="1"/>
</dbReference>
<dbReference type="AlphaFoldDB" id="A0A8J8SKK4"/>
<gene>
    <name evidence="1" type="ORF">GR316_07020</name>
</gene>
<dbReference type="KEGG" id="fap:GR316_07020"/>